<evidence type="ECO:0000259" key="10">
    <source>
        <dbReference type="SMART" id="SM00563"/>
    </source>
</evidence>
<comment type="pathway">
    <text evidence="3">Lipid metabolism.</text>
</comment>
<evidence type="ECO:0000256" key="5">
    <source>
        <dbReference type="ARBA" id="ARBA00013211"/>
    </source>
</evidence>
<comment type="catalytic activity">
    <reaction evidence="1 9">
        <text>a 1-acyl-sn-glycero-3-phosphate + an acyl-CoA = a 1,2-diacyl-sn-glycero-3-phosphate + CoA</text>
        <dbReference type="Rhea" id="RHEA:19709"/>
        <dbReference type="ChEBI" id="CHEBI:57287"/>
        <dbReference type="ChEBI" id="CHEBI:57970"/>
        <dbReference type="ChEBI" id="CHEBI:58342"/>
        <dbReference type="ChEBI" id="CHEBI:58608"/>
        <dbReference type="EC" id="2.3.1.51"/>
    </reaction>
</comment>
<evidence type="ECO:0000256" key="6">
    <source>
        <dbReference type="ARBA" id="ARBA00016139"/>
    </source>
</evidence>
<gene>
    <name evidence="11" type="ORF">LPB137_13810</name>
</gene>
<keyword evidence="9" id="KW-0443">Lipid metabolism</keyword>
<dbReference type="CDD" id="cd07989">
    <property type="entry name" value="LPLAT_AGPAT-like"/>
    <property type="match status" value="1"/>
</dbReference>
<evidence type="ECO:0000256" key="4">
    <source>
        <dbReference type="ARBA" id="ARBA00008655"/>
    </source>
</evidence>
<evidence type="ECO:0000256" key="9">
    <source>
        <dbReference type="RuleBase" id="RU361267"/>
    </source>
</evidence>
<dbReference type="EC" id="2.3.1.51" evidence="5 9"/>
<dbReference type="EMBL" id="CP019070">
    <property type="protein sequence ID" value="APW66860.1"/>
    <property type="molecule type" value="Genomic_DNA"/>
</dbReference>
<evidence type="ECO:0000256" key="8">
    <source>
        <dbReference type="ARBA" id="ARBA00023315"/>
    </source>
</evidence>
<keyword evidence="7 9" id="KW-0808">Transferase</keyword>
<sequence length="228" mass="26441">MNFKLITMAIYATYLTNKFGFLLKNAKTKEKQMLLREEYSSTLFSKLRINVNVINKEKLPQDGKYLLISNHKSIIDPLIIESALVNTKIRGYWVAKKELYNSFFFGMFTRNAGSILLDRESKNMSSFFKRLKEVSSNGDSIYIFPEGTRNKENTPISSFKEGARIIALKNRLAILPIFIKTNANEILKEAINKRDKDLTIDIEIGDIIDYKDKTPLEENYRNIFNLDK</sequence>
<dbReference type="SUPFAM" id="SSF69593">
    <property type="entry name" value="Glycerol-3-phosphate (1)-acyltransferase"/>
    <property type="match status" value="1"/>
</dbReference>
<keyword evidence="12" id="KW-1185">Reference proteome</keyword>
<dbReference type="PANTHER" id="PTHR10434:SF11">
    <property type="entry name" value="1-ACYL-SN-GLYCEROL-3-PHOSPHATE ACYLTRANSFERASE"/>
    <property type="match status" value="1"/>
</dbReference>
<reference evidence="11 12" key="1">
    <citation type="submission" date="2017-01" db="EMBL/GenBank/DDBJ databases">
        <title>Genome sequencing of Arcobacter sp. LPB0137.</title>
        <authorList>
            <person name="Lee G.-W."/>
            <person name="Yi H."/>
        </authorList>
    </citation>
    <scope>NUCLEOTIDE SEQUENCE [LARGE SCALE GENOMIC DNA]</scope>
    <source>
        <strain evidence="11 12">LPB0137</strain>
    </source>
</reference>
<name>A0A1P8KQN1_9BACT</name>
<dbReference type="UniPathway" id="UPA00557">
    <property type="reaction ID" value="UER00613"/>
</dbReference>
<comment type="similarity">
    <text evidence="4 9">Belongs to the 1-acyl-sn-glycerol-3-phosphate acyltransferase family.</text>
</comment>
<evidence type="ECO:0000256" key="3">
    <source>
        <dbReference type="ARBA" id="ARBA00005189"/>
    </source>
</evidence>
<dbReference type="NCBIfam" id="TIGR00530">
    <property type="entry name" value="AGP_acyltrn"/>
    <property type="match status" value="1"/>
</dbReference>
<protein>
    <recommendedName>
        <fullName evidence="6 9">1-acyl-sn-glycerol-3-phosphate acyltransferase</fullName>
        <ecNumber evidence="5 9">2.3.1.51</ecNumber>
    </recommendedName>
</protein>
<evidence type="ECO:0000256" key="7">
    <source>
        <dbReference type="ARBA" id="ARBA00022679"/>
    </source>
</evidence>
<keyword evidence="9" id="KW-0444">Lipid biosynthesis</keyword>
<organism evidence="11 12">
    <name type="scientific">Poseidonibacter parvus</name>
    <dbReference type="NCBI Taxonomy" id="1850254"/>
    <lineage>
        <taxon>Bacteria</taxon>
        <taxon>Pseudomonadati</taxon>
        <taxon>Campylobacterota</taxon>
        <taxon>Epsilonproteobacteria</taxon>
        <taxon>Campylobacterales</taxon>
        <taxon>Arcobacteraceae</taxon>
        <taxon>Poseidonibacter</taxon>
    </lineage>
</organism>
<evidence type="ECO:0000256" key="1">
    <source>
        <dbReference type="ARBA" id="ARBA00001141"/>
    </source>
</evidence>
<evidence type="ECO:0000256" key="2">
    <source>
        <dbReference type="ARBA" id="ARBA00004728"/>
    </source>
</evidence>
<dbReference type="STRING" id="1850254.LPB137_13810"/>
<dbReference type="Pfam" id="PF01553">
    <property type="entry name" value="Acyltransferase"/>
    <property type="match status" value="1"/>
</dbReference>
<dbReference type="InterPro" id="IPR004552">
    <property type="entry name" value="AGP_acyltrans"/>
</dbReference>
<evidence type="ECO:0000313" key="11">
    <source>
        <dbReference type="EMBL" id="APW66860.1"/>
    </source>
</evidence>
<keyword evidence="9" id="KW-1208">Phospholipid metabolism</keyword>
<accession>A0A1P8KQN1</accession>
<evidence type="ECO:0000313" key="12">
    <source>
        <dbReference type="Proteomes" id="UP000186074"/>
    </source>
</evidence>
<dbReference type="GO" id="GO:0016020">
    <property type="term" value="C:membrane"/>
    <property type="evidence" value="ECO:0007669"/>
    <property type="project" value="InterPro"/>
</dbReference>
<proteinExistence type="inferred from homology"/>
<dbReference type="OrthoDB" id="9812274at2"/>
<dbReference type="InterPro" id="IPR002123">
    <property type="entry name" value="Plipid/glycerol_acylTrfase"/>
</dbReference>
<dbReference type="SMART" id="SM00563">
    <property type="entry name" value="PlsC"/>
    <property type="match status" value="1"/>
</dbReference>
<dbReference type="Proteomes" id="UP000186074">
    <property type="component" value="Chromosome"/>
</dbReference>
<dbReference type="AlphaFoldDB" id="A0A1P8KQN1"/>
<dbReference type="RefSeq" id="WP_076089066.1">
    <property type="nucleotide sequence ID" value="NZ_CP019070.1"/>
</dbReference>
<comment type="domain">
    <text evidence="9">The HXXXXD motif is essential for acyltransferase activity and may constitute the binding site for the phosphate moiety of the glycerol-3-phosphate.</text>
</comment>
<dbReference type="PANTHER" id="PTHR10434">
    <property type="entry name" value="1-ACYL-SN-GLYCEROL-3-PHOSPHATE ACYLTRANSFERASE"/>
    <property type="match status" value="1"/>
</dbReference>
<keyword evidence="9" id="KW-0594">Phospholipid biosynthesis</keyword>
<dbReference type="GO" id="GO:0003841">
    <property type="term" value="F:1-acylglycerol-3-phosphate O-acyltransferase activity"/>
    <property type="evidence" value="ECO:0007669"/>
    <property type="project" value="UniProtKB-UniRule"/>
</dbReference>
<comment type="pathway">
    <text evidence="2">Phospholipid metabolism; CDP-diacylglycerol biosynthesis; CDP-diacylglycerol from sn-glycerol 3-phosphate: step 2/3.</text>
</comment>
<keyword evidence="8 9" id="KW-0012">Acyltransferase</keyword>
<dbReference type="KEGG" id="alp:LPB137_13810"/>
<dbReference type="GO" id="GO:0016024">
    <property type="term" value="P:CDP-diacylglycerol biosynthetic process"/>
    <property type="evidence" value="ECO:0007669"/>
    <property type="project" value="UniProtKB-UniPathway"/>
</dbReference>
<feature type="domain" description="Phospholipid/glycerol acyltransferase" evidence="10">
    <location>
        <begin position="65"/>
        <end position="182"/>
    </location>
</feature>
<dbReference type="GO" id="GO:0006654">
    <property type="term" value="P:phosphatidic acid biosynthetic process"/>
    <property type="evidence" value="ECO:0007669"/>
    <property type="project" value="TreeGrafter"/>
</dbReference>